<dbReference type="GO" id="GO:0008967">
    <property type="term" value="F:phosphoglycolate phosphatase activity"/>
    <property type="evidence" value="ECO:0007669"/>
    <property type="project" value="TreeGrafter"/>
</dbReference>
<evidence type="ECO:0000313" key="2">
    <source>
        <dbReference type="Proteomes" id="UP000234849"/>
    </source>
</evidence>
<dbReference type="PANTHER" id="PTHR43434">
    <property type="entry name" value="PHOSPHOGLYCOLATE PHOSPHATASE"/>
    <property type="match status" value="1"/>
</dbReference>
<evidence type="ECO:0000313" key="1">
    <source>
        <dbReference type="EMBL" id="PLT52542.1"/>
    </source>
</evidence>
<accession>A0A2N5NEH7</accession>
<proteinExistence type="predicted"/>
<dbReference type="AlphaFoldDB" id="A0A2N5NEH7"/>
<sequence>MKSRILQDEQKKIPKLICFDLDGTLYQDKVIYKNIITHFFQDTPYYEWIEPIQEKMDNILEGTETLKCGQFLPKKQAEFPEKIEDLFAVSGTAALLLESPEKWLDRKKYSYISDGWTLAMYLARRIGWEGERFWERFQKARAELVGETFGPEPDDELRDLLLKLREKGIYLVLCSNAKKSGGEALLKHLHLSECFDEVVFDADKPHSMRTRMEEWGIDPAEMLFIGDQGYFDLYAGKLAGARTMLVSPYYIEDQGLWDIRKNTLEELKEFLGKM</sequence>
<dbReference type="SUPFAM" id="SSF56784">
    <property type="entry name" value="HAD-like"/>
    <property type="match status" value="1"/>
</dbReference>
<reference evidence="1 2" key="1">
    <citation type="journal article" date="2017" name="Genome Med.">
        <title>A novel Ruminococcus gnavus clade enriched in inflammatory bowel disease patients.</title>
        <authorList>
            <person name="Hall A.B."/>
            <person name="Yassour M."/>
            <person name="Sauk J."/>
            <person name="Garner A."/>
            <person name="Jiang X."/>
            <person name="Arthur T."/>
            <person name="Lagoudas G.K."/>
            <person name="Vatanen T."/>
            <person name="Fornelos N."/>
            <person name="Wilson R."/>
            <person name="Bertha M."/>
            <person name="Cohen M."/>
            <person name="Garber J."/>
            <person name="Khalili H."/>
            <person name="Gevers D."/>
            <person name="Ananthakrishnan A.N."/>
            <person name="Kugathasan S."/>
            <person name="Lander E.S."/>
            <person name="Blainey P."/>
            <person name="Vlamakis H."/>
            <person name="Xavier R.J."/>
            <person name="Huttenhower C."/>
        </authorList>
    </citation>
    <scope>NUCLEOTIDE SEQUENCE [LARGE SCALE GENOMIC DNA]</scope>
    <source>
        <strain evidence="1 2">RJX1118</strain>
    </source>
</reference>
<dbReference type="RefSeq" id="WP_101880279.1">
    <property type="nucleotide sequence ID" value="NZ_JAAIMS010000033.1"/>
</dbReference>
<organism evidence="1 2">
    <name type="scientific">Mediterraneibacter gnavus</name>
    <name type="common">Ruminococcus gnavus</name>
    <dbReference type="NCBI Taxonomy" id="33038"/>
    <lineage>
        <taxon>Bacteria</taxon>
        <taxon>Bacillati</taxon>
        <taxon>Bacillota</taxon>
        <taxon>Clostridia</taxon>
        <taxon>Lachnospirales</taxon>
        <taxon>Lachnospiraceae</taxon>
        <taxon>Mediterraneibacter</taxon>
    </lineage>
</organism>
<name>A0A2N5NEH7_MEDGN</name>
<dbReference type="Gene3D" id="3.40.50.1000">
    <property type="entry name" value="HAD superfamily/HAD-like"/>
    <property type="match status" value="1"/>
</dbReference>
<protein>
    <recommendedName>
        <fullName evidence="3">HAD family hydrolase</fullName>
    </recommendedName>
</protein>
<dbReference type="CDD" id="cd01427">
    <property type="entry name" value="HAD_like"/>
    <property type="match status" value="1"/>
</dbReference>
<dbReference type="PANTHER" id="PTHR43434:SF22">
    <property type="entry name" value="PHOSPHOGLYCOLATE PHOSPHATASE"/>
    <property type="match status" value="1"/>
</dbReference>
<dbReference type="Pfam" id="PF00702">
    <property type="entry name" value="Hydrolase"/>
    <property type="match status" value="1"/>
</dbReference>
<dbReference type="InterPro" id="IPR023214">
    <property type="entry name" value="HAD_sf"/>
</dbReference>
<dbReference type="SFLD" id="SFLDG01129">
    <property type="entry name" value="C1.5:_HAD__Beta-PGM__Phosphata"/>
    <property type="match status" value="1"/>
</dbReference>
<evidence type="ECO:0008006" key="3">
    <source>
        <dbReference type="Google" id="ProtNLM"/>
    </source>
</evidence>
<dbReference type="EMBL" id="NIHM01000030">
    <property type="protein sequence ID" value="PLT52542.1"/>
    <property type="molecule type" value="Genomic_DNA"/>
</dbReference>
<dbReference type="Proteomes" id="UP000234849">
    <property type="component" value="Unassembled WGS sequence"/>
</dbReference>
<dbReference type="GO" id="GO:0006281">
    <property type="term" value="P:DNA repair"/>
    <property type="evidence" value="ECO:0007669"/>
    <property type="project" value="TreeGrafter"/>
</dbReference>
<gene>
    <name evidence="1" type="ORF">CDL18_14445</name>
</gene>
<comment type="caution">
    <text evidence="1">The sequence shown here is derived from an EMBL/GenBank/DDBJ whole genome shotgun (WGS) entry which is preliminary data.</text>
</comment>
<dbReference type="SFLD" id="SFLDS00003">
    <property type="entry name" value="Haloacid_Dehalogenase"/>
    <property type="match status" value="1"/>
</dbReference>
<dbReference type="InterPro" id="IPR036412">
    <property type="entry name" value="HAD-like_sf"/>
</dbReference>
<dbReference type="InterPro" id="IPR050155">
    <property type="entry name" value="HAD-like_hydrolase_sf"/>
</dbReference>